<evidence type="ECO:0000313" key="2">
    <source>
        <dbReference type="EMBL" id="CUI15476.1"/>
    </source>
</evidence>
<dbReference type="EMBL" id="CYKH01002183">
    <property type="protein sequence ID" value="CUI15476.1"/>
    <property type="molecule type" value="Genomic_DNA"/>
</dbReference>
<feature type="region of interest" description="Disordered" evidence="1">
    <location>
        <begin position="89"/>
        <end position="118"/>
    </location>
</feature>
<name>A0A0S4KPC1_BODSA</name>
<dbReference type="AlphaFoldDB" id="A0A0S4KPC1"/>
<proteinExistence type="predicted"/>
<dbReference type="CDD" id="cd12084">
    <property type="entry name" value="DD_RII_PKA-like"/>
    <property type="match status" value="1"/>
</dbReference>
<organism evidence="2 3">
    <name type="scientific">Bodo saltans</name>
    <name type="common">Flagellated protozoan</name>
    <dbReference type="NCBI Taxonomy" id="75058"/>
    <lineage>
        <taxon>Eukaryota</taxon>
        <taxon>Discoba</taxon>
        <taxon>Euglenozoa</taxon>
        <taxon>Kinetoplastea</taxon>
        <taxon>Metakinetoplastina</taxon>
        <taxon>Eubodonida</taxon>
        <taxon>Bodonidae</taxon>
        <taxon>Bodo</taxon>
    </lineage>
</organism>
<evidence type="ECO:0000256" key="1">
    <source>
        <dbReference type="SAM" id="MobiDB-lite"/>
    </source>
</evidence>
<sequence length="118" mass="13340">MQHAVLPPLPPSSKSSVPQSPMTPGGAPVSRTSHSPPIVPLSVVDYVQSHNIHILLDRMVKDILVETPKDSDAWMLRWFLEQHRQSCAQKHMNSQQQHQLQELQGREDHRLNSESPSL</sequence>
<feature type="region of interest" description="Disordered" evidence="1">
    <location>
        <begin position="1"/>
        <end position="37"/>
    </location>
</feature>
<protein>
    <submittedName>
        <fullName evidence="2">Uncharacterized protein</fullName>
    </submittedName>
</protein>
<dbReference type="VEuPathDB" id="TriTrypDB:BSAL_44200"/>
<evidence type="ECO:0000313" key="3">
    <source>
        <dbReference type="Proteomes" id="UP000051952"/>
    </source>
</evidence>
<keyword evidence="3" id="KW-1185">Reference proteome</keyword>
<accession>A0A0S4KPC1</accession>
<gene>
    <name evidence="2" type="ORF">BSAL_44200</name>
</gene>
<reference evidence="3" key="1">
    <citation type="submission" date="2015-09" db="EMBL/GenBank/DDBJ databases">
        <authorList>
            <consortium name="Pathogen Informatics"/>
        </authorList>
    </citation>
    <scope>NUCLEOTIDE SEQUENCE [LARGE SCALE GENOMIC DNA]</scope>
    <source>
        <strain evidence="3">Lake Konstanz</strain>
    </source>
</reference>
<dbReference type="Proteomes" id="UP000051952">
    <property type="component" value="Unassembled WGS sequence"/>
</dbReference>